<feature type="domain" description="PNPLA" evidence="5">
    <location>
        <begin position="1"/>
        <end position="86"/>
    </location>
</feature>
<dbReference type="Gene3D" id="3.40.1090.10">
    <property type="entry name" value="Cytosolic phospholipase A2 catalytic domain"/>
    <property type="match status" value="1"/>
</dbReference>
<sequence>MPDATRALVCLVATRANTNRIQPYLFRNYNLPYRVTSHYQGTSLPRLWEAVRASAAAPGYFSEFRIGEMILLDGGLLVNNPTAIAVHETKQLWPDTELQCVLSVGTGRHEPIATTNEASISWATRIRTILNSATDTEGVHTTMHDLLPGSLYFRFNPYLSDEIGLDEIEEDRLAMMLEDTALYLRKNELKIQEAVRALTQRKTPLDQARDWCQYQRQVWPLT</sequence>
<reference evidence="6" key="1">
    <citation type="submission" date="2020-07" db="EMBL/GenBank/DDBJ databases">
        <title>The High-quality genome of the commercially important snow crab, Chionoecetes opilio.</title>
        <authorList>
            <person name="Jeong J.-H."/>
            <person name="Ryu S."/>
        </authorList>
    </citation>
    <scope>NUCLEOTIDE SEQUENCE</scope>
    <source>
        <strain evidence="6">MADBK_172401_WGS</strain>
        <tissue evidence="6">Digestive gland</tissue>
    </source>
</reference>
<dbReference type="GO" id="GO:0016042">
    <property type="term" value="P:lipid catabolic process"/>
    <property type="evidence" value="ECO:0007669"/>
    <property type="project" value="UniProtKB-KW"/>
</dbReference>
<dbReference type="EMBL" id="JACEEZ010022522">
    <property type="protein sequence ID" value="KAG0712356.1"/>
    <property type="molecule type" value="Genomic_DNA"/>
</dbReference>
<evidence type="ECO:0000256" key="4">
    <source>
        <dbReference type="PROSITE-ProRule" id="PRU01161"/>
    </source>
</evidence>
<keyword evidence="3" id="KW-0443">Lipid metabolism</keyword>
<dbReference type="OrthoDB" id="630895at2759"/>
<dbReference type="PANTHER" id="PTHR24185:SF1">
    <property type="entry name" value="CALCIUM-INDEPENDENT PHOSPHOLIPASE A2-GAMMA"/>
    <property type="match status" value="1"/>
</dbReference>
<name>A0A8J4XQE5_CHIOP</name>
<dbReference type="PROSITE" id="PS51635">
    <property type="entry name" value="PNPLA"/>
    <property type="match status" value="1"/>
</dbReference>
<dbReference type="GO" id="GO:0047499">
    <property type="term" value="F:calcium-independent phospholipase A2 activity"/>
    <property type="evidence" value="ECO:0007669"/>
    <property type="project" value="TreeGrafter"/>
</dbReference>
<dbReference type="SUPFAM" id="SSF52151">
    <property type="entry name" value="FabD/lysophospholipase-like"/>
    <property type="match status" value="1"/>
</dbReference>
<keyword evidence="2" id="KW-0442">Lipid degradation</keyword>
<evidence type="ECO:0000313" key="6">
    <source>
        <dbReference type="EMBL" id="KAG0712356.1"/>
    </source>
</evidence>
<dbReference type="Proteomes" id="UP000770661">
    <property type="component" value="Unassembled WGS sequence"/>
</dbReference>
<comment type="caution">
    <text evidence="4">Lacks conserved residue(s) required for the propagation of feature annotation.</text>
</comment>
<proteinExistence type="predicted"/>
<evidence type="ECO:0000313" key="7">
    <source>
        <dbReference type="Proteomes" id="UP000770661"/>
    </source>
</evidence>
<dbReference type="AlphaFoldDB" id="A0A8J4XQE5"/>
<evidence type="ECO:0000256" key="2">
    <source>
        <dbReference type="ARBA" id="ARBA00022963"/>
    </source>
</evidence>
<evidence type="ECO:0000256" key="3">
    <source>
        <dbReference type="ARBA" id="ARBA00023098"/>
    </source>
</evidence>
<keyword evidence="7" id="KW-1185">Reference proteome</keyword>
<gene>
    <name evidence="6" type="primary">PNPLA8</name>
    <name evidence="6" type="ORF">GWK47_018663</name>
</gene>
<evidence type="ECO:0000259" key="5">
    <source>
        <dbReference type="PROSITE" id="PS51635"/>
    </source>
</evidence>
<organism evidence="6 7">
    <name type="scientific">Chionoecetes opilio</name>
    <name type="common">Atlantic snow crab</name>
    <name type="synonym">Cancer opilio</name>
    <dbReference type="NCBI Taxonomy" id="41210"/>
    <lineage>
        <taxon>Eukaryota</taxon>
        <taxon>Metazoa</taxon>
        <taxon>Ecdysozoa</taxon>
        <taxon>Arthropoda</taxon>
        <taxon>Crustacea</taxon>
        <taxon>Multicrustacea</taxon>
        <taxon>Malacostraca</taxon>
        <taxon>Eumalacostraca</taxon>
        <taxon>Eucarida</taxon>
        <taxon>Decapoda</taxon>
        <taxon>Pleocyemata</taxon>
        <taxon>Brachyura</taxon>
        <taxon>Eubrachyura</taxon>
        <taxon>Majoidea</taxon>
        <taxon>Majidae</taxon>
        <taxon>Chionoecetes</taxon>
    </lineage>
</organism>
<feature type="short sequence motif" description="DGA/G" evidence="4">
    <location>
        <begin position="73"/>
        <end position="75"/>
    </location>
</feature>
<accession>A0A8J4XQE5</accession>
<keyword evidence="1" id="KW-0378">Hydrolase</keyword>
<comment type="caution">
    <text evidence="6">The sequence shown here is derived from an EMBL/GenBank/DDBJ whole genome shotgun (WGS) entry which is preliminary data.</text>
</comment>
<dbReference type="InterPro" id="IPR002641">
    <property type="entry name" value="PNPLA_dom"/>
</dbReference>
<dbReference type="PANTHER" id="PTHR24185">
    <property type="entry name" value="CALCIUM-INDEPENDENT PHOSPHOLIPASE A2-GAMMA"/>
    <property type="match status" value="1"/>
</dbReference>
<dbReference type="GO" id="GO:0019369">
    <property type="term" value="P:arachidonate metabolic process"/>
    <property type="evidence" value="ECO:0007669"/>
    <property type="project" value="TreeGrafter"/>
</dbReference>
<dbReference type="GO" id="GO:0016020">
    <property type="term" value="C:membrane"/>
    <property type="evidence" value="ECO:0007669"/>
    <property type="project" value="TreeGrafter"/>
</dbReference>
<dbReference type="InterPro" id="IPR016035">
    <property type="entry name" value="Acyl_Trfase/lysoPLipase"/>
</dbReference>
<evidence type="ECO:0000256" key="1">
    <source>
        <dbReference type="ARBA" id="ARBA00022801"/>
    </source>
</evidence>
<protein>
    <submittedName>
        <fullName evidence="6">Calcium-independent phospholipase A2-gamma</fullName>
    </submittedName>
</protein>
<dbReference type="Pfam" id="PF01734">
    <property type="entry name" value="Patatin"/>
    <property type="match status" value="1"/>
</dbReference>